<dbReference type="PANTHER" id="PTHR11920">
    <property type="entry name" value="GUANYLYL CYCLASE"/>
    <property type="match status" value="1"/>
</dbReference>
<dbReference type="InterPro" id="IPR001245">
    <property type="entry name" value="Ser-Thr/Tyr_kinase_cat_dom"/>
</dbReference>
<evidence type="ECO:0000256" key="2">
    <source>
        <dbReference type="ARBA" id="ARBA00022692"/>
    </source>
</evidence>
<dbReference type="InterPro" id="IPR011009">
    <property type="entry name" value="Kinase-like_dom_sf"/>
</dbReference>
<comment type="subcellular location">
    <subcellularLocation>
        <location evidence="1">Membrane</location>
        <topology evidence="1">Single-pass membrane protein</topology>
    </subcellularLocation>
</comment>
<dbReference type="PANTHER" id="PTHR11920:SF494">
    <property type="entry name" value="ATRIAL NATRIURETIC PEPTIDE RECEPTOR 2"/>
    <property type="match status" value="1"/>
</dbReference>
<comment type="similarity">
    <text evidence="7">Belongs to the adenylyl cyclase class-4/guanylyl cyclase family.</text>
</comment>
<dbReference type="SUPFAM" id="SSF55073">
    <property type="entry name" value="Nucleotide cyclase"/>
    <property type="match status" value="1"/>
</dbReference>
<evidence type="ECO:0000256" key="1">
    <source>
        <dbReference type="ARBA" id="ARBA00004167"/>
    </source>
</evidence>
<dbReference type="Gene3D" id="3.30.70.1230">
    <property type="entry name" value="Nucleotide cyclase"/>
    <property type="match status" value="1"/>
</dbReference>
<keyword evidence="4" id="KW-1133">Transmembrane helix</keyword>
<keyword evidence="3" id="KW-0547">Nucleotide-binding</keyword>
<dbReference type="Pfam" id="PF00211">
    <property type="entry name" value="Guanylate_cyc"/>
    <property type="match status" value="1"/>
</dbReference>
<dbReference type="PROSITE" id="PS50125">
    <property type="entry name" value="GUANYLATE_CYCLASE_2"/>
    <property type="match status" value="1"/>
</dbReference>
<reference evidence="9 10" key="1">
    <citation type="submission" date="2022-12" db="EMBL/GenBank/DDBJ databases">
        <title>Chromosome-level genome of Tegillarca granosa.</title>
        <authorList>
            <person name="Kim J."/>
        </authorList>
    </citation>
    <scope>NUCLEOTIDE SEQUENCE [LARGE SCALE GENOMIC DNA]</scope>
    <source>
        <strain evidence="9">Teg-2019</strain>
        <tissue evidence="9">Adductor muscle</tissue>
    </source>
</reference>
<evidence type="ECO:0000256" key="6">
    <source>
        <dbReference type="ARBA" id="ARBA00023239"/>
    </source>
</evidence>
<dbReference type="Pfam" id="PF07714">
    <property type="entry name" value="PK_Tyr_Ser-Thr"/>
    <property type="match status" value="1"/>
</dbReference>
<keyword evidence="5" id="KW-0472">Membrane</keyword>
<sequence length="296" mass="33809">MKQHFRSKEVFFCLILDIIKRVRDVEDPPFRPAVSDKDCPEELLSLMQKCWDEEPQNRPGFDQIVSTLKKLKRSGKSENIMDNLMRRMEQYANNLEGLVEERTKAYVEEKKRAEDLLYRMLPQSVAKDLQMGKQVMPEAFDEVSIYFSDIVGFTTISARSTPHEISTKVYKVETIGDAYMVVSGLPERIGDLHAREISNMSLAIRHSVRNFKIAHLPDTPLRIRIGLHSGAVVAGVVGLTMPRYCLFGDTVNTASRMESNGEAMKIHISAATRAVLETFEYYNIEFRGEIEVKIIT</sequence>
<dbReference type="InterPro" id="IPR050401">
    <property type="entry name" value="Cyclic_nucleotide_synthase"/>
</dbReference>
<gene>
    <name evidence="9" type="ORF">KUTeg_020617</name>
</gene>
<dbReference type="Gene3D" id="1.10.510.10">
    <property type="entry name" value="Transferase(Phosphotransferase) domain 1"/>
    <property type="match status" value="1"/>
</dbReference>
<proteinExistence type="inferred from homology"/>
<dbReference type="InterPro" id="IPR018297">
    <property type="entry name" value="A/G_cyclase_CS"/>
</dbReference>
<accession>A0ABQ9EDP6</accession>
<protein>
    <recommendedName>
        <fullName evidence="8">Guanylate cyclase domain-containing protein</fullName>
    </recommendedName>
</protein>
<evidence type="ECO:0000256" key="7">
    <source>
        <dbReference type="RuleBase" id="RU000405"/>
    </source>
</evidence>
<evidence type="ECO:0000313" key="9">
    <source>
        <dbReference type="EMBL" id="KAJ8301630.1"/>
    </source>
</evidence>
<dbReference type="SMART" id="SM00044">
    <property type="entry name" value="CYCc"/>
    <property type="match status" value="1"/>
</dbReference>
<comment type="caution">
    <text evidence="9">The sequence shown here is derived from an EMBL/GenBank/DDBJ whole genome shotgun (WGS) entry which is preliminary data.</text>
</comment>
<evidence type="ECO:0000313" key="10">
    <source>
        <dbReference type="Proteomes" id="UP001217089"/>
    </source>
</evidence>
<keyword evidence="2" id="KW-0812">Transmembrane</keyword>
<dbReference type="Proteomes" id="UP001217089">
    <property type="component" value="Unassembled WGS sequence"/>
</dbReference>
<dbReference type="SUPFAM" id="SSF56112">
    <property type="entry name" value="Protein kinase-like (PK-like)"/>
    <property type="match status" value="1"/>
</dbReference>
<evidence type="ECO:0000259" key="8">
    <source>
        <dbReference type="PROSITE" id="PS50125"/>
    </source>
</evidence>
<keyword evidence="6 7" id="KW-0456">Lyase</keyword>
<evidence type="ECO:0000256" key="3">
    <source>
        <dbReference type="ARBA" id="ARBA00022741"/>
    </source>
</evidence>
<organism evidence="9 10">
    <name type="scientific">Tegillarca granosa</name>
    <name type="common">Malaysian cockle</name>
    <name type="synonym">Anadara granosa</name>
    <dbReference type="NCBI Taxonomy" id="220873"/>
    <lineage>
        <taxon>Eukaryota</taxon>
        <taxon>Metazoa</taxon>
        <taxon>Spiralia</taxon>
        <taxon>Lophotrochozoa</taxon>
        <taxon>Mollusca</taxon>
        <taxon>Bivalvia</taxon>
        <taxon>Autobranchia</taxon>
        <taxon>Pteriomorphia</taxon>
        <taxon>Arcoida</taxon>
        <taxon>Arcoidea</taxon>
        <taxon>Arcidae</taxon>
        <taxon>Tegillarca</taxon>
    </lineage>
</organism>
<evidence type="ECO:0000256" key="4">
    <source>
        <dbReference type="ARBA" id="ARBA00022989"/>
    </source>
</evidence>
<dbReference type="PROSITE" id="PS00452">
    <property type="entry name" value="GUANYLATE_CYCLASE_1"/>
    <property type="match status" value="1"/>
</dbReference>
<keyword evidence="10" id="KW-1185">Reference proteome</keyword>
<evidence type="ECO:0000256" key="5">
    <source>
        <dbReference type="ARBA" id="ARBA00023136"/>
    </source>
</evidence>
<dbReference type="CDD" id="cd07302">
    <property type="entry name" value="CHD"/>
    <property type="match status" value="1"/>
</dbReference>
<dbReference type="InterPro" id="IPR001054">
    <property type="entry name" value="A/G_cyclase"/>
</dbReference>
<dbReference type="EMBL" id="JARBDR010000918">
    <property type="protein sequence ID" value="KAJ8301630.1"/>
    <property type="molecule type" value="Genomic_DNA"/>
</dbReference>
<name>A0ABQ9EDP6_TEGGR</name>
<feature type="domain" description="Guanylate cyclase" evidence="8">
    <location>
        <begin position="144"/>
        <end position="258"/>
    </location>
</feature>
<dbReference type="InterPro" id="IPR029787">
    <property type="entry name" value="Nucleotide_cyclase"/>
</dbReference>
<dbReference type="Gene3D" id="6.10.250.780">
    <property type="match status" value="1"/>
</dbReference>